<dbReference type="InterPro" id="IPR000210">
    <property type="entry name" value="BTB/POZ_dom"/>
</dbReference>
<comment type="subcellular location">
    <subcellularLocation>
        <location evidence="1">Cytoplasm</location>
    </subcellularLocation>
</comment>
<dbReference type="InterPro" id="IPR012983">
    <property type="entry name" value="PHR"/>
</dbReference>
<dbReference type="Pfam" id="PF08005">
    <property type="entry name" value="PHR"/>
    <property type="match status" value="1"/>
</dbReference>
<dbReference type="InterPro" id="IPR011333">
    <property type="entry name" value="SKP1/BTB/POZ_sf"/>
</dbReference>
<feature type="domain" description="BTB" evidence="3">
    <location>
        <begin position="70"/>
        <end position="138"/>
    </location>
</feature>
<reference evidence="4 5" key="1">
    <citation type="submission" date="2024-08" db="EMBL/GenBank/DDBJ databases">
        <authorList>
            <person name="Cucini C."/>
            <person name="Frati F."/>
        </authorList>
    </citation>
    <scope>NUCLEOTIDE SEQUENCE [LARGE SCALE GENOMIC DNA]</scope>
</reference>
<dbReference type="EMBL" id="CAXLJM020000045">
    <property type="protein sequence ID" value="CAL8110478.1"/>
    <property type="molecule type" value="Genomic_DNA"/>
</dbReference>
<dbReference type="Proteomes" id="UP001642540">
    <property type="component" value="Unassembled WGS sequence"/>
</dbReference>
<dbReference type="SUPFAM" id="SSF54695">
    <property type="entry name" value="POZ domain"/>
    <property type="match status" value="1"/>
</dbReference>
<organism evidence="4 5">
    <name type="scientific">Orchesella dallaii</name>
    <dbReference type="NCBI Taxonomy" id="48710"/>
    <lineage>
        <taxon>Eukaryota</taxon>
        <taxon>Metazoa</taxon>
        <taxon>Ecdysozoa</taxon>
        <taxon>Arthropoda</taxon>
        <taxon>Hexapoda</taxon>
        <taxon>Collembola</taxon>
        <taxon>Entomobryomorpha</taxon>
        <taxon>Entomobryoidea</taxon>
        <taxon>Orchesellidae</taxon>
        <taxon>Orchesellinae</taxon>
        <taxon>Orchesella</taxon>
    </lineage>
</organism>
<evidence type="ECO:0000313" key="4">
    <source>
        <dbReference type="EMBL" id="CAL8110478.1"/>
    </source>
</evidence>
<protein>
    <recommendedName>
        <fullName evidence="3">BTB domain-containing protein</fullName>
    </recommendedName>
</protein>
<dbReference type="PANTHER" id="PTHR45774">
    <property type="entry name" value="BTB/POZ DOMAIN-CONTAINING"/>
    <property type="match status" value="1"/>
</dbReference>
<proteinExistence type="predicted"/>
<evidence type="ECO:0000313" key="5">
    <source>
        <dbReference type="Proteomes" id="UP001642540"/>
    </source>
</evidence>
<dbReference type="Gene3D" id="3.30.710.10">
    <property type="entry name" value="Potassium Channel Kv1.1, Chain A"/>
    <property type="match status" value="1"/>
</dbReference>
<dbReference type="CDD" id="cd18186">
    <property type="entry name" value="BTB_POZ_ZBTB_KLHL-like"/>
    <property type="match status" value="1"/>
</dbReference>
<keyword evidence="2" id="KW-0963">Cytoplasm</keyword>
<name>A0ABP1QV22_9HEXA</name>
<sequence length="495" mass="56913">MNCHCQWCTSSKKMAASAYDDDIVCLSPADENPLASKLPEPLFKEWKMRRDQTQTYEQFLKSIIANGTLADIRFIFRANQRVHGHKAILAPKSEVFSAMFSERWFHNEEVDLTSLDVRRDDFVAFLEFLYIGKASVTSPNVLALYHLADMYAVNELKEKCDLYLRDNIDEDNVFTILKSVLACDFRRTSETLAQLISFICGRGEVMLDRKELQNLDQSTLALIFSRGRFECTPLKVLRFCLGWTVKTRGRSVLRNLRELDEFMQDELGLRIKHDIPRMWYCSYTYCCVQPDVVSPEKEHHFCRFGSCSSQSGKLWTYRPNHPDRVSFRVSDTIALTGIGLYGDSRASQDGDQSNVMRLRSGTLSGQSYEIELKIYPHGQQHKQLVYLKSMAGSNMDISKMFKIDLHFRKPVRMYPNEWYTIQVSMIGPSSYFGQEGYAEKVVICGGIPIVFEFKEAESSKDYIKTSNPTGVPIGQIPKLFFKIPETLDDDDIQVL</sequence>
<gene>
    <name evidence="4" type="ORF">ODALV1_LOCUS14284</name>
</gene>
<keyword evidence="5" id="KW-1185">Reference proteome</keyword>
<accession>A0ABP1QV22</accession>
<comment type="caution">
    <text evidence="4">The sequence shown here is derived from an EMBL/GenBank/DDBJ whole genome shotgun (WGS) entry which is preliminary data.</text>
</comment>
<dbReference type="InterPro" id="IPR038648">
    <property type="entry name" value="PHR_sf"/>
</dbReference>
<dbReference type="CDD" id="cd14733">
    <property type="entry name" value="BACK"/>
    <property type="match status" value="1"/>
</dbReference>
<dbReference type="Pfam" id="PF00651">
    <property type="entry name" value="BTB"/>
    <property type="match status" value="1"/>
</dbReference>
<evidence type="ECO:0000256" key="2">
    <source>
        <dbReference type="ARBA" id="ARBA00022490"/>
    </source>
</evidence>
<dbReference type="PROSITE" id="PS50097">
    <property type="entry name" value="BTB"/>
    <property type="match status" value="1"/>
</dbReference>
<evidence type="ECO:0000256" key="1">
    <source>
        <dbReference type="ARBA" id="ARBA00004496"/>
    </source>
</evidence>
<dbReference type="Gene3D" id="2.60.120.820">
    <property type="entry name" value="PHR domain"/>
    <property type="match status" value="1"/>
</dbReference>
<dbReference type="SMART" id="SM00225">
    <property type="entry name" value="BTB"/>
    <property type="match status" value="1"/>
</dbReference>
<dbReference type="PANTHER" id="PTHR45774:SF3">
    <property type="entry name" value="BTB (POZ) DOMAIN-CONTAINING 2B-RELATED"/>
    <property type="match status" value="1"/>
</dbReference>
<evidence type="ECO:0000259" key="3">
    <source>
        <dbReference type="PROSITE" id="PS50097"/>
    </source>
</evidence>